<dbReference type="EMBL" id="JBHUMD010000007">
    <property type="protein sequence ID" value="MFD2601567.1"/>
    <property type="molecule type" value="Genomic_DNA"/>
</dbReference>
<evidence type="ECO:0000313" key="1">
    <source>
        <dbReference type="EMBL" id="MFD2601567.1"/>
    </source>
</evidence>
<protein>
    <submittedName>
        <fullName evidence="1">Uncharacterized protein</fullName>
    </submittedName>
</protein>
<name>A0ABW5NUP2_9FLAO</name>
<dbReference type="RefSeq" id="WP_379820133.1">
    <property type="nucleotide sequence ID" value="NZ_JBHUMD010000007.1"/>
</dbReference>
<organism evidence="1 2">
    <name type="scientific">Flavobacterium suzhouense</name>
    <dbReference type="NCBI Taxonomy" id="1529638"/>
    <lineage>
        <taxon>Bacteria</taxon>
        <taxon>Pseudomonadati</taxon>
        <taxon>Bacteroidota</taxon>
        <taxon>Flavobacteriia</taxon>
        <taxon>Flavobacteriales</taxon>
        <taxon>Flavobacteriaceae</taxon>
        <taxon>Flavobacterium</taxon>
    </lineage>
</organism>
<dbReference type="Proteomes" id="UP001597480">
    <property type="component" value="Unassembled WGS sequence"/>
</dbReference>
<sequence>MNTKLSLNAAGEFSPETTMTVTHTGSVSKSYFKGNRELDRSQVLTTIIGGSEPDNAIYTHNNAIIMFEELTDLNIFLNIIILS</sequence>
<gene>
    <name evidence="1" type="ORF">ACFSR3_05825</name>
</gene>
<proteinExistence type="predicted"/>
<accession>A0ABW5NUP2</accession>
<keyword evidence="2" id="KW-1185">Reference proteome</keyword>
<reference evidence="2" key="1">
    <citation type="journal article" date="2019" name="Int. J. Syst. Evol. Microbiol.">
        <title>The Global Catalogue of Microorganisms (GCM) 10K type strain sequencing project: providing services to taxonomists for standard genome sequencing and annotation.</title>
        <authorList>
            <consortium name="The Broad Institute Genomics Platform"/>
            <consortium name="The Broad Institute Genome Sequencing Center for Infectious Disease"/>
            <person name="Wu L."/>
            <person name="Ma J."/>
        </authorList>
    </citation>
    <scope>NUCLEOTIDE SEQUENCE [LARGE SCALE GENOMIC DNA]</scope>
    <source>
        <strain evidence="2">KCTC 42107</strain>
    </source>
</reference>
<evidence type="ECO:0000313" key="2">
    <source>
        <dbReference type="Proteomes" id="UP001597480"/>
    </source>
</evidence>
<comment type="caution">
    <text evidence="1">The sequence shown here is derived from an EMBL/GenBank/DDBJ whole genome shotgun (WGS) entry which is preliminary data.</text>
</comment>